<organism evidence="2">
    <name type="scientific">Vertebrata lanosa</name>
    <dbReference type="NCBI Taxonomy" id="1261582"/>
    <lineage>
        <taxon>Eukaryota</taxon>
        <taxon>Rhodophyta</taxon>
        <taxon>Florideophyceae</taxon>
        <taxon>Rhodymeniophycidae</taxon>
        <taxon>Ceramiales</taxon>
        <taxon>Rhodomelaceae</taxon>
        <taxon>Polysiphonioideae</taxon>
        <taxon>Vertebrata</taxon>
    </lineage>
</organism>
<dbReference type="GeneID" id="23629493"/>
<keyword evidence="2" id="KW-0687">Ribonucleoprotein</keyword>
<dbReference type="GO" id="GO:0005840">
    <property type="term" value="C:ribosome"/>
    <property type="evidence" value="ECO:0007669"/>
    <property type="project" value="UniProtKB-KW"/>
</dbReference>
<dbReference type="EMBL" id="KP308097">
    <property type="protein sequence ID" value="AJH65919.1"/>
    <property type="molecule type" value="Genomic_DNA"/>
</dbReference>
<keyword evidence="2" id="KW-0689">Ribosomal protein</keyword>
<keyword evidence="2" id="KW-0934">Plastid</keyword>
<feature type="transmembrane region" description="Helical" evidence="1">
    <location>
        <begin position="6"/>
        <end position="29"/>
    </location>
</feature>
<keyword evidence="1" id="KW-0812">Transmembrane</keyword>
<evidence type="ECO:0000313" key="2">
    <source>
        <dbReference type="EMBL" id="AJH65919.1"/>
    </source>
</evidence>
<proteinExistence type="predicted"/>
<accession>A0A0B5W2N0</accession>
<keyword evidence="1" id="KW-1133">Transmembrane helix</keyword>
<reference evidence="2" key="1">
    <citation type="journal article" date="2015" name="J. Phycol.">
        <title>The Choreocolax polysiphoniae plastid forces a reevaluation of the evolutionary pathways to parasitism in red algae.</title>
        <authorList>
            <person name="Salomaki E.D."/>
            <person name="Nickles K.R."/>
            <person name="Lane C.E."/>
        </authorList>
    </citation>
    <scope>NUCLEOTIDE SEQUENCE</scope>
</reference>
<dbReference type="RefSeq" id="YP_009122161.1">
    <property type="nucleotide sequence ID" value="NC_026523.1"/>
</dbReference>
<evidence type="ECO:0000256" key="1">
    <source>
        <dbReference type="SAM" id="Phobius"/>
    </source>
</evidence>
<name>A0A0B5W2N0_9FLOR</name>
<dbReference type="AlphaFoldDB" id="A0A0B5W2N0"/>
<gene>
    <name evidence="2" type="primary">rpl24</name>
</gene>
<keyword evidence="1" id="KW-0472">Membrane</keyword>
<sequence>MYWSLYLLNTTFFVILFRFNMLILHIYIFNCDFIGLVAY</sequence>
<protein>
    <submittedName>
        <fullName evidence="2">50S ribosomal protein L24</fullName>
    </submittedName>
</protein>
<geneLocation type="plastid" evidence="2"/>